<gene>
    <name evidence="3" type="ORF">FOXB_15036</name>
</gene>
<feature type="domain" description="Heterokaryon incompatibility" evidence="2">
    <location>
        <begin position="450"/>
        <end position="581"/>
    </location>
</feature>
<feature type="coiled-coil region" evidence="1">
    <location>
        <begin position="66"/>
        <end position="104"/>
    </location>
</feature>
<dbReference type="OrthoDB" id="5362512at2759"/>
<dbReference type="AlphaFoldDB" id="F9G8Q4"/>
<keyword evidence="1" id="KW-0175">Coiled coil</keyword>
<organism evidence="3">
    <name type="scientific">Fusarium oxysporum (strain Fo5176)</name>
    <name type="common">Fusarium vascular wilt</name>
    <dbReference type="NCBI Taxonomy" id="660025"/>
    <lineage>
        <taxon>Eukaryota</taxon>
        <taxon>Fungi</taxon>
        <taxon>Dikarya</taxon>
        <taxon>Ascomycota</taxon>
        <taxon>Pezizomycotina</taxon>
        <taxon>Sordariomycetes</taxon>
        <taxon>Hypocreomycetidae</taxon>
        <taxon>Hypocreales</taxon>
        <taxon>Nectriaceae</taxon>
        <taxon>Fusarium</taxon>
        <taxon>Fusarium oxysporum species complex</taxon>
    </lineage>
</organism>
<evidence type="ECO:0000259" key="2">
    <source>
        <dbReference type="Pfam" id="PF06985"/>
    </source>
</evidence>
<dbReference type="PANTHER" id="PTHR33112:SF16">
    <property type="entry name" value="HETEROKARYON INCOMPATIBILITY DOMAIN-CONTAINING PROTEIN"/>
    <property type="match status" value="1"/>
</dbReference>
<evidence type="ECO:0000256" key="1">
    <source>
        <dbReference type="SAM" id="Coils"/>
    </source>
</evidence>
<dbReference type="PaxDb" id="5507-FOXG_12379P0"/>
<dbReference type="InterPro" id="IPR010730">
    <property type="entry name" value="HET"/>
</dbReference>
<reference evidence="3" key="1">
    <citation type="journal article" date="2012" name="Mol. Plant Microbe Interact.">
        <title>A highly conserved effector in Fusarium oxysporum is required for full virulence on Arabidopsis.</title>
        <authorList>
            <person name="Thatcher L.F."/>
            <person name="Gardiner D.M."/>
            <person name="Kazan K."/>
            <person name="Manners J."/>
        </authorList>
    </citation>
    <scope>NUCLEOTIDE SEQUENCE [LARGE SCALE GENOMIC DNA]</scope>
    <source>
        <strain evidence="3">Fo5176</strain>
    </source>
</reference>
<proteinExistence type="predicted"/>
<name>F9G8Q4_FUSOF</name>
<sequence length="948" mass="109517">MTSPSELPAWYYRVSEAVKKRNSVILWDFDEDISDLDETSPDETIAYNGPDAADYHYLREKREERKRELFQRKEIIRKRKEDAREEEKNKVEQVRAAYEAFEISVSRSESTQLGPIDSQFDLYCMDYFDCFYDPSPHGYQRRYVRFEYGDRGEVHSDDLTGRFWLNPKVDFELVPFKAPEYSSLKHHEIYTTDGRFSMILQFIDKDHLILRASRDLYDGGFAPDVLRLTRPLKAQLLSCRKVYRHNLQSLTNMSTPTSPSSALAPPTTFLLVQDGTLCEFCRDDELIQPIRTRALSDLIQSSRYCELGARWLRALEHSRQNQNVRGQVAALRQHPLEQDVDDMTLVFLSSPERPKVAWPHIGHVWAALDTIDIDDAKDINLTPLPGSDQGETTWKSVREWLDRCDKHHKDCKHKKTSAWKPTRLMYVCNTQAALQVRLVESQDIPDGAEYLTLSHCQGAGSNLQLTRSNIEAFKSSIPVDELSRVFIDACNTAKRLSHEYLWIDALCIIQDDPADWQHEVGCMASTYGNSWLNVSADGHDEAGHGLFCPSDKRAGRPWCPYHNWWERISDSELNRGVWALQERVLSPRVLQLGLKQVALECSSNAVCERLPYGDPTIRHDDFTEKFVLDARNRNLSCLTPENAFRNWNQVVQAYSQGQLTVATDKLIALSGLIDVLYPVFQHMVESPGLFLAGLWRPYVERQLVWRAMSRKYLFEYDGNSHSAPGKRYDEYIAPTWSWCSVKDAVFEPQEASSVDIYFTKVIDTNIVPHGKLNQATPSSGLRYFSSPGSFLRLPCSYLPIVKLGPVSGMKLMNFRAATHERGRGDEAIHVQSKNYWDVEFSQEAINCKSPIAVPVFANMSYFTNPVHCLVLDERQGEYGNRWYIRVGAFVITHPEDVQRFWKGIEDFDQRMPEECERRDELYRFKELERSKSTYVKMVEVLQRVVEIR</sequence>
<accession>F9G8Q4</accession>
<comment type="caution">
    <text evidence="3">The sequence shown here is derived from an EMBL/GenBank/DDBJ whole genome shotgun (WGS) entry which is preliminary data.</text>
</comment>
<dbReference type="Pfam" id="PF06985">
    <property type="entry name" value="HET"/>
    <property type="match status" value="1"/>
</dbReference>
<dbReference type="PANTHER" id="PTHR33112">
    <property type="entry name" value="DOMAIN PROTEIN, PUTATIVE-RELATED"/>
    <property type="match status" value="1"/>
</dbReference>
<evidence type="ECO:0000313" key="3">
    <source>
        <dbReference type="EMBL" id="EGU74438.1"/>
    </source>
</evidence>
<dbReference type="STRING" id="660025.F9G8Q4"/>
<protein>
    <recommendedName>
        <fullName evidence="2">Heterokaryon incompatibility domain-containing protein</fullName>
    </recommendedName>
</protein>
<dbReference type="EMBL" id="AFQF01003671">
    <property type="protein sequence ID" value="EGU74438.1"/>
    <property type="molecule type" value="Genomic_DNA"/>
</dbReference>